<proteinExistence type="predicted"/>
<reference evidence="3" key="1">
    <citation type="submission" date="2018-05" db="EMBL/GenBank/DDBJ databases">
        <authorList>
            <person name="Lanie J.A."/>
            <person name="Ng W.-L."/>
            <person name="Kazmierczak K.M."/>
            <person name="Andrzejewski T.M."/>
            <person name="Davidsen T.M."/>
            <person name="Wayne K.J."/>
            <person name="Tettelin H."/>
            <person name="Glass J.I."/>
            <person name="Rusch D."/>
            <person name="Podicherti R."/>
            <person name="Tsui H.-C.T."/>
            <person name="Winkler M.E."/>
        </authorList>
    </citation>
    <scope>NUCLEOTIDE SEQUENCE</scope>
</reference>
<dbReference type="Gene3D" id="1.10.3760.10">
    <property type="entry name" value="PgpA-like"/>
    <property type="match status" value="1"/>
</dbReference>
<dbReference type="SUPFAM" id="SSF101307">
    <property type="entry name" value="YutG-like"/>
    <property type="match status" value="1"/>
</dbReference>
<protein>
    <recommendedName>
        <fullName evidence="2">YutG/PgpA domain-containing protein</fullName>
    </recommendedName>
</protein>
<feature type="transmembrane region" description="Helical" evidence="1">
    <location>
        <begin position="12"/>
        <end position="30"/>
    </location>
</feature>
<accession>A0A381URL0</accession>
<gene>
    <name evidence="3" type="ORF">METZ01_LOCUS83659</name>
</gene>
<keyword evidence="1" id="KW-1133">Transmembrane helix</keyword>
<keyword evidence="1" id="KW-0812">Transmembrane</keyword>
<feature type="transmembrane region" description="Helical" evidence="1">
    <location>
        <begin position="78"/>
        <end position="98"/>
    </location>
</feature>
<dbReference type="GO" id="GO:0006629">
    <property type="term" value="P:lipid metabolic process"/>
    <property type="evidence" value="ECO:0007669"/>
    <property type="project" value="InterPro"/>
</dbReference>
<dbReference type="InterPro" id="IPR026037">
    <property type="entry name" value="PgpA"/>
</dbReference>
<feature type="transmembrane region" description="Helical" evidence="1">
    <location>
        <begin position="37"/>
        <end position="58"/>
    </location>
</feature>
<dbReference type="Pfam" id="PF04608">
    <property type="entry name" value="PgpA"/>
    <property type="match status" value="1"/>
</dbReference>
<dbReference type="CDD" id="cd06971">
    <property type="entry name" value="PgpA"/>
    <property type="match status" value="1"/>
</dbReference>
<name>A0A381URL0_9ZZZZ</name>
<dbReference type="GO" id="GO:0008962">
    <property type="term" value="F:phosphatidylglycerophosphatase activity"/>
    <property type="evidence" value="ECO:0007669"/>
    <property type="project" value="InterPro"/>
</dbReference>
<dbReference type="InterPro" id="IPR036681">
    <property type="entry name" value="PgpA-like_sf"/>
</dbReference>
<keyword evidence="1" id="KW-0472">Membrane</keyword>
<dbReference type="PIRSF" id="PIRSF006162">
    <property type="entry name" value="PgpA"/>
    <property type="match status" value="1"/>
</dbReference>
<dbReference type="PANTHER" id="PTHR36305">
    <property type="entry name" value="PHOSPHATIDYLGLYCEROPHOSPHATASE A"/>
    <property type="match status" value="1"/>
</dbReference>
<evidence type="ECO:0000259" key="2">
    <source>
        <dbReference type="Pfam" id="PF04608"/>
    </source>
</evidence>
<dbReference type="PANTHER" id="PTHR36305:SF1">
    <property type="entry name" value="PHOSPHATIDYLGLYCEROPHOSPHATASE A"/>
    <property type="match status" value="1"/>
</dbReference>
<feature type="transmembrane region" description="Helical" evidence="1">
    <location>
        <begin position="119"/>
        <end position="142"/>
    </location>
</feature>
<sequence>MIGTVVYVGRMPIAPGTWGSLAALLTWYIVKPALSDPLFLLITGGVFFAGIAAADILIEAWDDTDPQAVVIDEWVGMWIALYLVPHDIKWGLVAFLFFRLFDILKPGPIQLMDDMEDAIGVMMDDVAAGILACLVTQSLLYFNL</sequence>
<dbReference type="EMBL" id="UINC01006989">
    <property type="protein sequence ID" value="SVA30805.1"/>
    <property type="molecule type" value="Genomic_DNA"/>
</dbReference>
<evidence type="ECO:0000256" key="1">
    <source>
        <dbReference type="SAM" id="Phobius"/>
    </source>
</evidence>
<dbReference type="AlphaFoldDB" id="A0A381URL0"/>
<organism evidence="3">
    <name type="scientific">marine metagenome</name>
    <dbReference type="NCBI Taxonomy" id="408172"/>
    <lineage>
        <taxon>unclassified sequences</taxon>
        <taxon>metagenomes</taxon>
        <taxon>ecological metagenomes</taxon>
    </lineage>
</organism>
<feature type="domain" description="YutG/PgpA" evidence="2">
    <location>
        <begin position="2"/>
        <end position="137"/>
    </location>
</feature>
<dbReference type="InterPro" id="IPR007686">
    <property type="entry name" value="YutG/PgpA"/>
</dbReference>
<evidence type="ECO:0000313" key="3">
    <source>
        <dbReference type="EMBL" id="SVA30805.1"/>
    </source>
</evidence>